<organism evidence="12 13">
    <name type="scientific">Lupinus albus</name>
    <name type="common">White lupine</name>
    <name type="synonym">Lupinus termis</name>
    <dbReference type="NCBI Taxonomy" id="3870"/>
    <lineage>
        <taxon>Eukaryota</taxon>
        <taxon>Viridiplantae</taxon>
        <taxon>Streptophyta</taxon>
        <taxon>Embryophyta</taxon>
        <taxon>Tracheophyta</taxon>
        <taxon>Spermatophyta</taxon>
        <taxon>Magnoliopsida</taxon>
        <taxon>eudicotyledons</taxon>
        <taxon>Gunneridae</taxon>
        <taxon>Pentapetalae</taxon>
        <taxon>rosids</taxon>
        <taxon>fabids</taxon>
        <taxon>Fabales</taxon>
        <taxon>Fabaceae</taxon>
        <taxon>Papilionoideae</taxon>
        <taxon>50 kb inversion clade</taxon>
        <taxon>genistoids sensu lato</taxon>
        <taxon>core genistoids</taxon>
        <taxon>Genisteae</taxon>
        <taxon>Lupinus</taxon>
    </lineage>
</organism>
<name>A0A6A4R431_LUPAL</name>
<keyword evidence="13" id="KW-1185">Reference proteome</keyword>
<dbReference type="InterPro" id="IPR001701">
    <property type="entry name" value="Glyco_hydro_9"/>
</dbReference>
<proteinExistence type="inferred from homology"/>
<dbReference type="PROSITE" id="PS00592">
    <property type="entry name" value="GH9_2"/>
    <property type="match status" value="1"/>
</dbReference>
<dbReference type="PANTHER" id="PTHR22298">
    <property type="entry name" value="ENDO-1,4-BETA-GLUCANASE"/>
    <property type="match status" value="1"/>
</dbReference>
<dbReference type="InterPro" id="IPR033126">
    <property type="entry name" value="Glyco_hydro_9_Asp/Glu_AS"/>
</dbReference>
<evidence type="ECO:0000313" key="13">
    <source>
        <dbReference type="Proteomes" id="UP000447434"/>
    </source>
</evidence>
<evidence type="ECO:0000259" key="11">
    <source>
        <dbReference type="Pfam" id="PF00759"/>
    </source>
</evidence>
<evidence type="ECO:0000256" key="5">
    <source>
        <dbReference type="ARBA" id="ARBA00023277"/>
    </source>
</evidence>
<dbReference type="InterPro" id="IPR008928">
    <property type="entry name" value="6-hairpin_glycosidase_sf"/>
</dbReference>
<dbReference type="Pfam" id="PF00759">
    <property type="entry name" value="Glyco_hydro_9"/>
    <property type="match status" value="1"/>
</dbReference>
<dbReference type="EC" id="3.2.1.4" evidence="10"/>
<dbReference type="PROSITE" id="PS00698">
    <property type="entry name" value="GH9_3"/>
    <property type="match status" value="1"/>
</dbReference>
<dbReference type="Gene3D" id="1.50.10.10">
    <property type="match status" value="2"/>
</dbReference>
<keyword evidence="4 10" id="KW-0136">Cellulose degradation</keyword>
<evidence type="ECO:0000256" key="3">
    <source>
        <dbReference type="ARBA" id="ARBA00022801"/>
    </source>
</evidence>
<evidence type="ECO:0000313" key="12">
    <source>
        <dbReference type="EMBL" id="KAE9620463.1"/>
    </source>
</evidence>
<keyword evidence="3 8" id="KW-0378">Hydrolase</keyword>
<dbReference type="InterPro" id="IPR012341">
    <property type="entry name" value="6hp_glycosidase-like_sf"/>
</dbReference>
<feature type="active site" evidence="9">
    <location>
        <position position="487"/>
    </location>
</feature>
<dbReference type="GO" id="GO:0008810">
    <property type="term" value="F:cellulase activity"/>
    <property type="evidence" value="ECO:0007669"/>
    <property type="project" value="UniProtKB-EC"/>
</dbReference>
<sequence>MSFMERLVIIVIGSLLCLTGTSIGLKHNYGDALSKSILFFEGQRSGKLPPSQRMTWRKDSALQDGSLVDLAGGYYDAGDNIKFNFPMAFSTTMLAWSVIEFGRFMGPDLNHTLNAIRWGTEYFLKATSVPGFVFVQVGDPYADHNCWERPEDMDEPRISFAVSKDYPGSEVSAEIAAALAASSIVYRKYHLGNSASLLQRAREVFDFADKYRGSYSISLGPRVCPFYCDFGGYQDELVWGAAWLFWATKLPYYRDYINQNIQNVRNICEFGWDSKDAGINVLLSRIHLNKSSSYMPFMADADKFVCSVLPESPSLSVSYSKGKLITHIQKKLIDTKTKILHQCFFVCSFVNVWCGLLFKPGGSNMQHATATSFLFLVHASHLRKTKRLINCGGNIFVSRKRLRELAKSQVDYILGSNPFNMSYMVGYGPKFPLKIHHRASSLPSIVNHPSQIHCKEGSTYFESQNPNSNLLIGAVVGGPFINDSYEDARPDFVHSEPTTYINAPLVGVLAYFSGHRHHHHK</sequence>
<evidence type="ECO:0000256" key="9">
    <source>
        <dbReference type="PROSITE-ProRule" id="PRU10060"/>
    </source>
</evidence>
<evidence type="ECO:0000256" key="8">
    <source>
        <dbReference type="PROSITE-ProRule" id="PRU10059"/>
    </source>
</evidence>
<comment type="catalytic activity">
    <reaction evidence="1 10">
        <text>Endohydrolysis of (1-&gt;4)-beta-D-glucosidic linkages in cellulose, lichenin and cereal beta-D-glucans.</text>
        <dbReference type="EC" id="3.2.1.4"/>
    </reaction>
</comment>
<dbReference type="AlphaFoldDB" id="A0A6A4R431"/>
<keyword evidence="5 8" id="KW-0119">Carbohydrate metabolism</keyword>
<dbReference type="EMBL" id="WOCE01000001">
    <property type="protein sequence ID" value="KAE9620463.1"/>
    <property type="molecule type" value="Genomic_DNA"/>
</dbReference>
<evidence type="ECO:0000256" key="6">
    <source>
        <dbReference type="ARBA" id="ARBA00023295"/>
    </source>
</evidence>
<protein>
    <recommendedName>
        <fullName evidence="10">Endoglucanase</fullName>
        <ecNumber evidence="10">3.2.1.4</ecNumber>
    </recommendedName>
</protein>
<comment type="similarity">
    <text evidence="2 8 10">Belongs to the glycosyl hydrolase 9 (cellulase E) family.</text>
</comment>
<evidence type="ECO:0000256" key="7">
    <source>
        <dbReference type="ARBA" id="ARBA00023326"/>
    </source>
</evidence>
<feature type="active site" evidence="8">
    <location>
        <position position="436"/>
    </location>
</feature>
<evidence type="ECO:0000256" key="1">
    <source>
        <dbReference type="ARBA" id="ARBA00000966"/>
    </source>
</evidence>
<accession>A0A6A4R431</accession>
<evidence type="ECO:0000256" key="4">
    <source>
        <dbReference type="ARBA" id="ARBA00023001"/>
    </source>
</evidence>
<evidence type="ECO:0000256" key="10">
    <source>
        <dbReference type="RuleBase" id="RU361166"/>
    </source>
</evidence>
<dbReference type="OrthoDB" id="10257085at2759"/>
<dbReference type="InterPro" id="IPR018221">
    <property type="entry name" value="Glyco_hydro_9_His_AS"/>
</dbReference>
<evidence type="ECO:0000256" key="2">
    <source>
        <dbReference type="ARBA" id="ARBA00007072"/>
    </source>
</evidence>
<dbReference type="GO" id="GO:0030245">
    <property type="term" value="P:cellulose catabolic process"/>
    <property type="evidence" value="ECO:0007669"/>
    <property type="project" value="UniProtKB-KW"/>
</dbReference>
<dbReference type="Proteomes" id="UP000447434">
    <property type="component" value="Chromosome 1"/>
</dbReference>
<keyword evidence="7 8" id="KW-0624">Polysaccharide degradation</keyword>
<comment type="caution">
    <text evidence="12">The sequence shown here is derived from an EMBL/GenBank/DDBJ whole genome shotgun (WGS) entry which is preliminary data.</text>
</comment>
<gene>
    <name evidence="12" type="ORF">Lalb_Chr01g0003361</name>
</gene>
<dbReference type="SUPFAM" id="SSF48208">
    <property type="entry name" value="Six-hairpin glycosidases"/>
    <property type="match status" value="1"/>
</dbReference>
<keyword evidence="6 8" id="KW-0326">Glycosidase</keyword>
<reference evidence="13" key="1">
    <citation type="journal article" date="2020" name="Nat. Commun.">
        <title>Genome sequence of the cluster root forming white lupin.</title>
        <authorList>
            <person name="Hufnagel B."/>
            <person name="Marques A."/>
            <person name="Soriano A."/>
            <person name="Marques L."/>
            <person name="Divol F."/>
            <person name="Doumas P."/>
            <person name="Sallet E."/>
            <person name="Mancinotti D."/>
            <person name="Carrere S."/>
            <person name="Marande W."/>
            <person name="Arribat S."/>
            <person name="Keller J."/>
            <person name="Huneau C."/>
            <person name="Blein T."/>
            <person name="Aime D."/>
            <person name="Laguerre M."/>
            <person name="Taylor J."/>
            <person name="Schubert V."/>
            <person name="Nelson M."/>
            <person name="Geu-Flores F."/>
            <person name="Crespi M."/>
            <person name="Gallardo-Guerrero K."/>
            <person name="Delaux P.-M."/>
            <person name="Salse J."/>
            <person name="Berges H."/>
            <person name="Guyot R."/>
            <person name="Gouzy J."/>
            <person name="Peret B."/>
        </authorList>
    </citation>
    <scope>NUCLEOTIDE SEQUENCE [LARGE SCALE GENOMIC DNA]</scope>
    <source>
        <strain evidence="13">cv. Amiga</strain>
    </source>
</reference>
<feature type="active site" evidence="9">
    <location>
        <position position="496"/>
    </location>
</feature>
<feature type="domain" description="Glycoside hydrolase family 9" evidence="11">
    <location>
        <begin position="29"/>
        <end position="509"/>
    </location>
</feature>